<dbReference type="SMART" id="SM01234">
    <property type="entry name" value="Haemolytic"/>
    <property type="match status" value="1"/>
</dbReference>
<dbReference type="Proteomes" id="UP000647172">
    <property type="component" value="Unassembled WGS sequence"/>
</dbReference>
<comment type="caution">
    <text evidence="2">The sequence shown here is derived from an EMBL/GenBank/DDBJ whole genome shotgun (WGS) entry which is preliminary data.</text>
</comment>
<protein>
    <recommendedName>
        <fullName evidence="1">Putative membrane protein insertion efficiency factor</fullName>
    </recommendedName>
</protein>
<dbReference type="PANTHER" id="PTHR33383:SF1">
    <property type="entry name" value="MEMBRANE PROTEIN INSERTION EFFICIENCY FACTOR-RELATED"/>
    <property type="match status" value="1"/>
</dbReference>
<evidence type="ECO:0000256" key="1">
    <source>
        <dbReference type="HAMAP-Rule" id="MF_00386"/>
    </source>
</evidence>
<accession>A0A919MU54</accession>
<comment type="similarity">
    <text evidence="1">Belongs to the UPF0161 family.</text>
</comment>
<dbReference type="AlphaFoldDB" id="A0A919MU54"/>
<dbReference type="RefSeq" id="WP_203769274.1">
    <property type="nucleotide sequence ID" value="NZ_BAAAYJ010000104.1"/>
</dbReference>
<keyword evidence="3" id="KW-1185">Reference proteome</keyword>
<reference evidence="2" key="1">
    <citation type="submission" date="2021-01" db="EMBL/GenBank/DDBJ databases">
        <title>Whole genome shotgun sequence of Actinoplanes nipponensis NBRC 14063.</title>
        <authorList>
            <person name="Komaki H."/>
            <person name="Tamura T."/>
        </authorList>
    </citation>
    <scope>NUCLEOTIDE SEQUENCE</scope>
    <source>
        <strain evidence="2">NBRC 14063</strain>
    </source>
</reference>
<keyword evidence="1" id="KW-0472">Membrane</keyword>
<organism evidence="2 3">
    <name type="scientific">Actinoplanes nipponensis</name>
    <dbReference type="NCBI Taxonomy" id="135950"/>
    <lineage>
        <taxon>Bacteria</taxon>
        <taxon>Bacillati</taxon>
        <taxon>Actinomycetota</taxon>
        <taxon>Actinomycetes</taxon>
        <taxon>Micromonosporales</taxon>
        <taxon>Micromonosporaceae</taxon>
        <taxon>Actinoplanes</taxon>
    </lineage>
</organism>
<evidence type="ECO:0000313" key="3">
    <source>
        <dbReference type="Proteomes" id="UP000647172"/>
    </source>
</evidence>
<dbReference type="Pfam" id="PF01809">
    <property type="entry name" value="YidD"/>
    <property type="match status" value="1"/>
</dbReference>
<gene>
    <name evidence="2" type="ORF">Ani05nite_33090</name>
</gene>
<evidence type="ECO:0000313" key="2">
    <source>
        <dbReference type="EMBL" id="GIE49775.1"/>
    </source>
</evidence>
<dbReference type="NCBIfam" id="TIGR00278">
    <property type="entry name" value="membrane protein insertion efficiency factor YidD"/>
    <property type="match status" value="1"/>
</dbReference>
<name>A0A919MU54_9ACTN</name>
<dbReference type="PANTHER" id="PTHR33383">
    <property type="entry name" value="MEMBRANE PROTEIN INSERTION EFFICIENCY FACTOR-RELATED"/>
    <property type="match status" value="1"/>
</dbReference>
<dbReference type="HAMAP" id="MF_00386">
    <property type="entry name" value="UPF0161_YidD"/>
    <property type="match status" value="1"/>
</dbReference>
<dbReference type="EMBL" id="BOMQ01000039">
    <property type="protein sequence ID" value="GIE49775.1"/>
    <property type="molecule type" value="Genomic_DNA"/>
</dbReference>
<dbReference type="InterPro" id="IPR002696">
    <property type="entry name" value="Membr_insert_effic_factor_YidD"/>
</dbReference>
<proteinExistence type="inferred from homology"/>
<comment type="function">
    <text evidence="1">Could be involved in insertion of integral membrane proteins into the membrane.</text>
</comment>
<comment type="subcellular location">
    <subcellularLocation>
        <location evidence="1">Cell membrane</location>
        <topology evidence="1">Peripheral membrane protein</topology>
        <orientation evidence="1">Cytoplasmic side</orientation>
    </subcellularLocation>
</comment>
<sequence>MTAPRGLVARVLTAAIVAYRRYLSPALPARCRFYPSCSAYAQEALAVHGALRGTALAIWRLLRCHPFHPGGFDPVPDPIRHRPADVTGA</sequence>
<dbReference type="GO" id="GO:0005886">
    <property type="term" value="C:plasma membrane"/>
    <property type="evidence" value="ECO:0007669"/>
    <property type="project" value="UniProtKB-SubCell"/>
</dbReference>
<keyword evidence="1" id="KW-1003">Cell membrane</keyword>